<keyword evidence="3" id="KW-0378">Hydrolase</keyword>
<gene>
    <name evidence="7" type="ORF">GCM10010319_17680</name>
</gene>
<comment type="similarity">
    <text evidence="1">Belongs to the peptidase C40 family.</text>
</comment>
<dbReference type="PANTHER" id="PTHR47053:SF1">
    <property type="entry name" value="MUREIN DD-ENDOPEPTIDASE MEPH-RELATED"/>
    <property type="match status" value="1"/>
</dbReference>
<evidence type="ECO:0000256" key="2">
    <source>
        <dbReference type="ARBA" id="ARBA00022670"/>
    </source>
</evidence>
<protein>
    <submittedName>
        <fullName evidence="7">C40 family peptidase</fullName>
    </submittedName>
</protein>
<organism evidence="7 8">
    <name type="scientific">Streptomyces blastmyceticus</name>
    <dbReference type="NCBI Taxonomy" id="68180"/>
    <lineage>
        <taxon>Bacteria</taxon>
        <taxon>Bacillati</taxon>
        <taxon>Actinomycetota</taxon>
        <taxon>Actinomycetes</taxon>
        <taxon>Kitasatosporales</taxon>
        <taxon>Streptomycetaceae</taxon>
        <taxon>Streptomyces</taxon>
    </lineage>
</organism>
<dbReference type="PANTHER" id="PTHR47053">
    <property type="entry name" value="MUREIN DD-ENDOPEPTIDASE MEPH-RELATED"/>
    <property type="match status" value="1"/>
</dbReference>
<reference evidence="7 8" key="1">
    <citation type="journal article" date="2019" name="Int. J. Syst. Evol. Microbiol.">
        <title>The Global Catalogue of Microorganisms (GCM) 10K type strain sequencing project: providing services to taxonomists for standard genome sequencing and annotation.</title>
        <authorList>
            <consortium name="The Broad Institute Genomics Platform"/>
            <consortium name="The Broad Institute Genome Sequencing Center for Infectious Disease"/>
            <person name="Wu L."/>
            <person name="Ma J."/>
        </authorList>
    </citation>
    <scope>NUCLEOTIDE SEQUENCE [LARGE SCALE GENOMIC DNA]</scope>
    <source>
        <strain evidence="7 8">JCM 4565</strain>
    </source>
</reference>
<comment type="caution">
    <text evidence="7">The sequence shown here is derived from an EMBL/GenBank/DDBJ whole genome shotgun (WGS) entry which is preliminary data.</text>
</comment>
<dbReference type="Pfam" id="PF00877">
    <property type="entry name" value="NLPC_P60"/>
    <property type="match status" value="1"/>
</dbReference>
<keyword evidence="4" id="KW-0788">Thiol protease</keyword>
<feature type="compositionally biased region" description="Basic and acidic residues" evidence="5">
    <location>
        <begin position="108"/>
        <end position="160"/>
    </location>
</feature>
<dbReference type="InterPro" id="IPR051202">
    <property type="entry name" value="Peptidase_C40"/>
</dbReference>
<keyword evidence="8" id="KW-1185">Reference proteome</keyword>
<name>A0ABN0WMG7_9ACTN</name>
<dbReference type="Proteomes" id="UP001500063">
    <property type="component" value="Unassembled WGS sequence"/>
</dbReference>
<evidence type="ECO:0000256" key="5">
    <source>
        <dbReference type="SAM" id="MobiDB-lite"/>
    </source>
</evidence>
<feature type="region of interest" description="Disordered" evidence="5">
    <location>
        <begin position="101"/>
        <end position="189"/>
    </location>
</feature>
<dbReference type="SUPFAM" id="SSF54001">
    <property type="entry name" value="Cysteine proteinases"/>
    <property type="match status" value="1"/>
</dbReference>
<evidence type="ECO:0000256" key="4">
    <source>
        <dbReference type="ARBA" id="ARBA00022807"/>
    </source>
</evidence>
<sequence length="305" mass="31519">MPIVAHVTFIELNLRGLIVRCPMSPNAHITSHRKPRRTATQSWVVRTGVAGGVLSTLAVAGAGSATAVEKPTEATMEMPAINATISSSIAQSAAATQQTAFGYQESAQQDKADDTAKDASKQAKDEAQRIADAAEKKAAAEKEKREQDEARASRATERKSLGVKSATDSSDEASSAASSSSSSKSTGSGSSATLISFLQAQLGKAYVMGATGSSSYDCSGLVMSAYNQIGISLPRVSQDQSTAGTQVGLSNLQPGDILYWGSAGSAYHVAVYIGGGKFIGAQNPSAGVVERDLSYDMPTGAVRVM</sequence>
<evidence type="ECO:0000256" key="3">
    <source>
        <dbReference type="ARBA" id="ARBA00022801"/>
    </source>
</evidence>
<dbReference type="PROSITE" id="PS51935">
    <property type="entry name" value="NLPC_P60"/>
    <property type="match status" value="1"/>
</dbReference>
<dbReference type="Gene3D" id="3.90.1720.10">
    <property type="entry name" value="endopeptidase domain like (from Nostoc punctiforme)"/>
    <property type="match status" value="1"/>
</dbReference>
<keyword evidence="2" id="KW-0645">Protease</keyword>
<evidence type="ECO:0000256" key="1">
    <source>
        <dbReference type="ARBA" id="ARBA00007074"/>
    </source>
</evidence>
<accession>A0ABN0WMG7</accession>
<evidence type="ECO:0000313" key="7">
    <source>
        <dbReference type="EMBL" id="GAA0341963.1"/>
    </source>
</evidence>
<dbReference type="InterPro" id="IPR000064">
    <property type="entry name" value="NLP_P60_dom"/>
</dbReference>
<feature type="domain" description="NlpC/P60" evidence="6">
    <location>
        <begin position="188"/>
        <end position="305"/>
    </location>
</feature>
<dbReference type="InterPro" id="IPR038765">
    <property type="entry name" value="Papain-like_cys_pep_sf"/>
</dbReference>
<evidence type="ECO:0000313" key="8">
    <source>
        <dbReference type="Proteomes" id="UP001500063"/>
    </source>
</evidence>
<evidence type="ECO:0000259" key="6">
    <source>
        <dbReference type="PROSITE" id="PS51935"/>
    </source>
</evidence>
<dbReference type="EMBL" id="BAAABW010000008">
    <property type="protein sequence ID" value="GAA0341963.1"/>
    <property type="molecule type" value="Genomic_DNA"/>
</dbReference>
<feature type="compositionally biased region" description="Low complexity" evidence="5">
    <location>
        <begin position="164"/>
        <end position="189"/>
    </location>
</feature>
<proteinExistence type="inferred from homology"/>